<dbReference type="FunFam" id="3.40.50.300:FF:001447">
    <property type="entry name" value="Ras-related protein Rab-1B"/>
    <property type="match status" value="1"/>
</dbReference>
<dbReference type="SMART" id="SM00175">
    <property type="entry name" value="RAB"/>
    <property type="match status" value="1"/>
</dbReference>
<dbReference type="SUPFAM" id="SSF52540">
    <property type="entry name" value="P-loop containing nucleoside triphosphate hydrolases"/>
    <property type="match status" value="1"/>
</dbReference>
<dbReference type="SMART" id="SM00174">
    <property type="entry name" value="RHO"/>
    <property type="match status" value="1"/>
</dbReference>
<dbReference type="PROSITE" id="PS51421">
    <property type="entry name" value="RAS"/>
    <property type="match status" value="1"/>
</dbReference>
<evidence type="ECO:0000313" key="6">
    <source>
        <dbReference type="Proteomes" id="UP001162131"/>
    </source>
</evidence>
<evidence type="ECO:0000256" key="3">
    <source>
        <dbReference type="ARBA" id="ARBA00023134"/>
    </source>
</evidence>
<keyword evidence="2" id="KW-0547">Nucleotide-binding</keyword>
<dbReference type="InterPro" id="IPR001806">
    <property type="entry name" value="Small_GTPase"/>
</dbReference>
<gene>
    <name evidence="5" type="ORF">BSTOLATCC_MIC40896</name>
</gene>
<protein>
    <submittedName>
        <fullName evidence="5">Uncharacterized protein</fullName>
    </submittedName>
</protein>
<evidence type="ECO:0000256" key="2">
    <source>
        <dbReference type="ARBA" id="ARBA00022741"/>
    </source>
</evidence>
<evidence type="ECO:0000256" key="1">
    <source>
        <dbReference type="ARBA" id="ARBA00006270"/>
    </source>
</evidence>
<organism evidence="5 6">
    <name type="scientific">Blepharisma stoltei</name>
    <dbReference type="NCBI Taxonomy" id="1481888"/>
    <lineage>
        <taxon>Eukaryota</taxon>
        <taxon>Sar</taxon>
        <taxon>Alveolata</taxon>
        <taxon>Ciliophora</taxon>
        <taxon>Postciliodesmatophora</taxon>
        <taxon>Heterotrichea</taxon>
        <taxon>Heterotrichida</taxon>
        <taxon>Blepharismidae</taxon>
        <taxon>Blepharisma</taxon>
    </lineage>
</organism>
<keyword evidence="4" id="KW-0449">Lipoprotein</keyword>
<reference evidence="5" key="1">
    <citation type="submission" date="2021-09" db="EMBL/GenBank/DDBJ databases">
        <authorList>
            <consortium name="AG Swart"/>
            <person name="Singh M."/>
            <person name="Singh A."/>
            <person name="Seah K."/>
            <person name="Emmerich C."/>
        </authorList>
    </citation>
    <scope>NUCLEOTIDE SEQUENCE</scope>
    <source>
        <strain evidence="5">ATCC30299</strain>
    </source>
</reference>
<keyword evidence="6" id="KW-1185">Reference proteome</keyword>
<dbReference type="PROSITE" id="PS51419">
    <property type="entry name" value="RAB"/>
    <property type="match status" value="1"/>
</dbReference>
<dbReference type="InterPro" id="IPR005225">
    <property type="entry name" value="Small_GTP-bd"/>
</dbReference>
<sequence>MDIGDYAFFLKIILLGCQSSGKSNILLRYTDGVFEEKELTYNYDFKIKDKVLQEKLMKLQIWDTSTIYRNYFKSAHGFAIIIDLTNPDSFHSALYWKKELDNYFSGKTPEIILIGNKADLENQRFFTFEEAKKRADSLEMFYIEVSAKTNWNIEKSFEILIRNILHRISNKAS</sequence>
<comment type="similarity">
    <text evidence="1">Belongs to the small GTPase superfamily. Rab family.</text>
</comment>
<keyword evidence="3" id="KW-0342">GTP-binding</keyword>
<dbReference type="PANTHER" id="PTHR47980">
    <property type="entry name" value="LD44762P"/>
    <property type="match status" value="1"/>
</dbReference>
<dbReference type="GO" id="GO:0003924">
    <property type="term" value="F:GTPase activity"/>
    <property type="evidence" value="ECO:0007669"/>
    <property type="project" value="InterPro"/>
</dbReference>
<accession>A0AAU9JJR4</accession>
<evidence type="ECO:0000313" key="5">
    <source>
        <dbReference type="EMBL" id="CAG9326470.1"/>
    </source>
</evidence>
<dbReference type="SMART" id="SM00173">
    <property type="entry name" value="RAS"/>
    <property type="match status" value="1"/>
</dbReference>
<dbReference type="Proteomes" id="UP001162131">
    <property type="component" value="Unassembled WGS sequence"/>
</dbReference>
<dbReference type="AlphaFoldDB" id="A0AAU9JJR4"/>
<dbReference type="Pfam" id="PF00071">
    <property type="entry name" value="Ras"/>
    <property type="match status" value="1"/>
</dbReference>
<evidence type="ECO:0000256" key="4">
    <source>
        <dbReference type="ARBA" id="ARBA00023288"/>
    </source>
</evidence>
<dbReference type="PRINTS" id="PR00449">
    <property type="entry name" value="RASTRNSFRMNG"/>
</dbReference>
<dbReference type="EMBL" id="CAJZBQ010000040">
    <property type="protein sequence ID" value="CAG9326470.1"/>
    <property type="molecule type" value="Genomic_DNA"/>
</dbReference>
<dbReference type="InterPro" id="IPR050305">
    <property type="entry name" value="Small_GTPase_Rab"/>
</dbReference>
<dbReference type="NCBIfam" id="TIGR00231">
    <property type="entry name" value="small_GTP"/>
    <property type="match status" value="1"/>
</dbReference>
<proteinExistence type="inferred from homology"/>
<dbReference type="Gene3D" id="3.40.50.300">
    <property type="entry name" value="P-loop containing nucleotide triphosphate hydrolases"/>
    <property type="match status" value="1"/>
</dbReference>
<name>A0AAU9JJR4_9CILI</name>
<comment type="caution">
    <text evidence="5">The sequence shown here is derived from an EMBL/GenBank/DDBJ whole genome shotgun (WGS) entry which is preliminary data.</text>
</comment>
<dbReference type="CDD" id="cd00154">
    <property type="entry name" value="Rab"/>
    <property type="match status" value="1"/>
</dbReference>
<dbReference type="GO" id="GO:0005525">
    <property type="term" value="F:GTP binding"/>
    <property type="evidence" value="ECO:0007669"/>
    <property type="project" value="UniProtKB-KW"/>
</dbReference>
<dbReference type="InterPro" id="IPR027417">
    <property type="entry name" value="P-loop_NTPase"/>
</dbReference>